<evidence type="ECO:0000256" key="1">
    <source>
        <dbReference type="ARBA" id="ARBA00010605"/>
    </source>
</evidence>
<sequence length="216" mass="23013">MKLILRADVDNLGALGDIVTVKPGYGRNYLIPQGLAMPASDANLKVFELERRKLQAKMDSAKAEAQDIATKAAGADIIIEVRVGENNRLYGSVTANDIATAIAKAAGIEDEKIDRRKLLLDEAIRALGFYEIPFRPYPGVEETVTVKVIRHGGTVEEVEELEAQRRAEEAGETLAAAGEEEAVAEEATAEGEEAPAEAAAPEAAAPEAAEESDENA</sequence>
<protein>
    <recommendedName>
        <fullName evidence="6 7">Large ribosomal subunit protein bL9</fullName>
    </recommendedName>
</protein>
<feature type="compositionally biased region" description="Low complexity" evidence="9">
    <location>
        <begin position="196"/>
        <end position="207"/>
    </location>
</feature>
<comment type="function">
    <text evidence="7">Binds to the 23S rRNA.</text>
</comment>
<dbReference type="InterPro" id="IPR020594">
    <property type="entry name" value="Ribosomal_bL9_bac/chp"/>
</dbReference>
<dbReference type="PANTHER" id="PTHR21368">
    <property type="entry name" value="50S RIBOSOMAL PROTEIN L9"/>
    <property type="match status" value="1"/>
</dbReference>
<dbReference type="InterPro" id="IPR036935">
    <property type="entry name" value="Ribosomal_bL9_N_sf"/>
</dbReference>
<dbReference type="Pfam" id="PF01281">
    <property type="entry name" value="Ribosomal_L9_N"/>
    <property type="match status" value="1"/>
</dbReference>
<dbReference type="FunFam" id="3.40.5.10:FF:000003">
    <property type="entry name" value="50S ribosomal protein L9"/>
    <property type="match status" value="1"/>
</dbReference>
<comment type="similarity">
    <text evidence="1 7">Belongs to the bacterial ribosomal protein bL9 family.</text>
</comment>
<dbReference type="Proteomes" id="UP000434052">
    <property type="component" value="Unassembled WGS sequence"/>
</dbReference>
<dbReference type="SUPFAM" id="SSF55653">
    <property type="entry name" value="Ribosomal protein L9 C-domain"/>
    <property type="match status" value="1"/>
</dbReference>
<dbReference type="GO" id="GO:0003735">
    <property type="term" value="F:structural constituent of ribosome"/>
    <property type="evidence" value="ECO:0007669"/>
    <property type="project" value="InterPro"/>
</dbReference>
<organism evidence="11 12">
    <name type="scientific">Oceanidesulfovibrio marinus</name>
    <dbReference type="NCBI Taxonomy" id="370038"/>
    <lineage>
        <taxon>Bacteria</taxon>
        <taxon>Pseudomonadati</taxon>
        <taxon>Thermodesulfobacteriota</taxon>
        <taxon>Desulfovibrionia</taxon>
        <taxon>Desulfovibrionales</taxon>
        <taxon>Desulfovibrionaceae</taxon>
        <taxon>Oceanidesulfovibrio</taxon>
    </lineage>
</organism>
<evidence type="ECO:0000313" key="11">
    <source>
        <dbReference type="EMBL" id="TVM34217.1"/>
    </source>
</evidence>
<dbReference type="SUPFAM" id="SSF55658">
    <property type="entry name" value="L9 N-domain-like"/>
    <property type="match status" value="1"/>
</dbReference>
<evidence type="ECO:0000256" key="8">
    <source>
        <dbReference type="SAM" id="Coils"/>
    </source>
</evidence>
<dbReference type="PROSITE" id="PS00651">
    <property type="entry name" value="RIBOSOMAL_L9"/>
    <property type="match status" value="1"/>
</dbReference>
<feature type="compositionally biased region" description="Acidic residues" evidence="9">
    <location>
        <begin position="178"/>
        <end position="195"/>
    </location>
</feature>
<evidence type="ECO:0000256" key="3">
    <source>
        <dbReference type="ARBA" id="ARBA00022884"/>
    </source>
</evidence>
<dbReference type="EMBL" id="QMIF01000005">
    <property type="protein sequence ID" value="TVM34217.1"/>
    <property type="molecule type" value="Genomic_DNA"/>
</dbReference>
<dbReference type="InterPro" id="IPR036791">
    <property type="entry name" value="Ribosomal_bL9_C_sf"/>
</dbReference>
<dbReference type="GO" id="GO:0006412">
    <property type="term" value="P:translation"/>
    <property type="evidence" value="ECO:0007669"/>
    <property type="project" value="UniProtKB-UniRule"/>
</dbReference>
<dbReference type="Gene3D" id="3.40.5.10">
    <property type="entry name" value="Ribosomal protein L9, N-terminal domain"/>
    <property type="match status" value="1"/>
</dbReference>
<feature type="region of interest" description="Disordered" evidence="9">
    <location>
        <begin position="160"/>
        <end position="216"/>
    </location>
</feature>
<dbReference type="GO" id="GO:0019843">
    <property type="term" value="F:rRNA binding"/>
    <property type="evidence" value="ECO:0007669"/>
    <property type="project" value="UniProtKB-UniRule"/>
</dbReference>
<dbReference type="InterPro" id="IPR020069">
    <property type="entry name" value="Ribosomal_bL9_C"/>
</dbReference>
<keyword evidence="4 7" id="KW-0689">Ribosomal protein</keyword>
<dbReference type="RefSeq" id="WP_144305214.1">
    <property type="nucleotide sequence ID" value="NZ_QMIF01000005.1"/>
</dbReference>
<reference evidence="11 12" key="1">
    <citation type="submission" date="2018-06" db="EMBL/GenBank/DDBJ databases">
        <title>Complete genome of Desulfovibrio marinus P48SEP.</title>
        <authorList>
            <person name="Crispim J.S."/>
            <person name="Vidigal P.M.P."/>
            <person name="Silva L.C.F."/>
            <person name="Araujo L.C."/>
            <person name="Laguardia C.N."/>
            <person name="Dias R.S."/>
            <person name="Sousa M.P."/>
            <person name="Paula S.O."/>
            <person name="Silva C."/>
        </authorList>
    </citation>
    <scope>NUCLEOTIDE SEQUENCE [LARGE SCALE GENOMIC DNA]</scope>
    <source>
        <strain evidence="11 12">P48SEP</strain>
    </source>
</reference>
<keyword evidence="3 7" id="KW-0694">RNA-binding</keyword>
<dbReference type="NCBIfam" id="TIGR00158">
    <property type="entry name" value="L9"/>
    <property type="match status" value="1"/>
</dbReference>
<keyword evidence="5 7" id="KW-0687">Ribonucleoprotein</keyword>
<keyword evidence="2 7" id="KW-0699">rRNA-binding</keyword>
<evidence type="ECO:0000256" key="9">
    <source>
        <dbReference type="SAM" id="MobiDB-lite"/>
    </source>
</evidence>
<keyword evidence="8" id="KW-0175">Coiled coil</keyword>
<evidence type="ECO:0000256" key="6">
    <source>
        <dbReference type="ARBA" id="ARBA00035292"/>
    </source>
</evidence>
<evidence type="ECO:0000256" key="5">
    <source>
        <dbReference type="ARBA" id="ARBA00023274"/>
    </source>
</evidence>
<evidence type="ECO:0000256" key="2">
    <source>
        <dbReference type="ARBA" id="ARBA00022730"/>
    </source>
</evidence>
<dbReference type="GO" id="GO:1990904">
    <property type="term" value="C:ribonucleoprotein complex"/>
    <property type="evidence" value="ECO:0007669"/>
    <property type="project" value="UniProtKB-KW"/>
</dbReference>
<name>A0A6P1ZJV1_9BACT</name>
<feature type="coiled-coil region" evidence="8">
    <location>
        <begin position="44"/>
        <end position="71"/>
    </location>
</feature>
<accession>A0A6P1ZJV1</accession>
<evidence type="ECO:0000256" key="4">
    <source>
        <dbReference type="ARBA" id="ARBA00022980"/>
    </source>
</evidence>
<dbReference type="InterPro" id="IPR009027">
    <property type="entry name" value="Ribosomal_bL9/RNase_H1_N"/>
</dbReference>
<dbReference type="OrthoDB" id="9788336at2"/>
<proteinExistence type="inferred from homology"/>
<evidence type="ECO:0000259" key="10">
    <source>
        <dbReference type="PROSITE" id="PS00651"/>
    </source>
</evidence>
<dbReference type="InterPro" id="IPR000244">
    <property type="entry name" value="Ribosomal_bL9"/>
</dbReference>
<dbReference type="Gene3D" id="3.10.430.100">
    <property type="entry name" value="Ribosomal protein L9, C-terminal domain"/>
    <property type="match status" value="1"/>
</dbReference>
<gene>
    <name evidence="7" type="primary">rplI</name>
    <name evidence="11" type="ORF">DQK91_10030</name>
</gene>
<comment type="caution">
    <text evidence="11">The sequence shown here is derived from an EMBL/GenBank/DDBJ whole genome shotgun (WGS) entry which is preliminary data.</text>
</comment>
<evidence type="ECO:0000313" key="12">
    <source>
        <dbReference type="Proteomes" id="UP000434052"/>
    </source>
</evidence>
<dbReference type="AlphaFoldDB" id="A0A6P1ZJV1"/>
<dbReference type="InterPro" id="IPR020070">
    <property type="entry name" value="Ribosomal_bL9_N"/>
</dbReference>
<dbReference type="Pfam" id="PF03948">
    <property type="entry name" value="Ribosomal_L9_C"/>
    <property type="match status" value="1"/>
</dbReference>
<evidence type="ECO:0000256" key="7">
    <source>
        <dbReference type="HAMAP-Rule" id="MF_00503"/>
    </source>
</evidence>
<dbReference type="HAMAP" id="MF_00503">
    <property type="entry name" value="Ribosomal_bL9"/>
    <property type="match status" value="1"/>
</dbReference>
<dbReference type="GO" id="GO:0005840">
    <property type="term" value="C:ribosome"/>
    <property type="evidence" value="ECO:0007669"/>
    <property type="project" value="UniProtKB-KW"/>
</dbReference>
<feature type="domain" description="Ribosomal protein L9" evidence="10">
    <location>
        <begin position="13"/>
        <end position="40"/>
    </location>
</feature>